<comment type="subcellular location">
    <subcellularLocation>
        <location evidence="1">Cell membrane</location>
        <topology evidence="1">Multi-pass membrane protein</topology>
    </subcellularLocation>
</comment>
<sequence>MLYGLAVILGFLVAGEAASDFLHLPLPGTVSGMVLLLIWCLIRKGADERTAQAATGLLRYLGLFFLPAGAGVMALSGLLREQGIAMVAVLVLSTLMTLLATALTLAWLLKRRAAHKDDAA</sequence>
<feature type="transmembrane region" description="Helical" evidence="6">
    <location>
        <begin position="27"/>
        <end position="45"/>
    </location>
</feature>
<name>A0A840RNF7_9NEIS</name>
<dbReference type="Proteomes" id="UP000543030">
    <property type="component" value="Unassembled WGS sequence"/>
</dbReference>
<dbReference type="Pfam" id="PF03788">
    <property type="entry name" value="LrgA"/>
    <property type="match status" value="1"/>
</dbReference>
<gene>
    <name evidence="7" type="ORF">HNQ50_004463</name>
</gene>
<keyword evidence="3 6" id="KW-0812">Transmembrane</keyword>
<comment type="caution">
    <text evidence="7">The sequence shown here is derived from an EMBL/GenBank/DDBJ whole genome shotgun (WGS) entry which is preliminary data.</text>
</comment>
<evidence type="ECO:0000313" key="8">
    <source>
        <dbReference type="Proteomes" id="UP000543030"/>
    </source>
</evidence>
<dbReference type="PANTHER" id="PTHR33931:SF2">
    <property type="entry name" value="HOLIN-LIKE PROTEIN CIDA"/>
    <property type="match status" value="1"/>
</dbReference>
<keyword evidence="8" id="KW-1185">Reference proteome</keyword>
<reference evidence="7 8" key="1">
    <citation type="submission" date="2020-08" db="EMBL/GenBank/DDBJ databases">
        <title>Genomic Encyclopedia of Type Strains, Phase IV (KMG-IV): sequencing the most valuable type-strain genomes for metagenomic binning, comparative biology and taxonomic classification.</title>
        <authorList>
            <person name="Goeker M."/>
        </authorList>
    </citation>
    <scope>NUCLEOTIDE SEQUENCE [LARGE SCALE GENOMIC DNA]</scope>
    <source>
        <strain evidence="7 8">DSM 18233</strain>
    </source>
</reference>
<proteinExistence type="predicted"/>
<evidence type="ECO:0000256" key="3">
    <source>
        <dbReference type="ARBA" id="ARBA00022692"/>
    </source>
</evidence>
<evidence type="ECO:0000313" key="7">
    <source>
        <dbReference type="EMBL" id="MBB5193703.1"/>
    </source>
</evidence>
<evidence type="ECO:0000256" key="5">
    <source>
        <dbReference type="ARBA" id="ARBA00023136"/>
    </source>
</evidence>
<evidence type="ECO:0000256" key="6">
    <source>
        <dbReference type="SAM" id="Phobius"/>
    </source>
</evidence>
<organism evidence="7 8">
    <name type="scientific">Silvimonas terrae</name>
    <dbReference type="NCBI Taxonomy" id="300266"/>
    <lineage>
        <taxon>Bacteria</taxon>
        <taxon>Pseudomonadati</taxon>
        <taxon>Pseudomonadota</taxon>
        <taxon>Betaproteobacteria</taxon>
        <taxon>Neisseriales</taxon>
        <taxon>Chitinibacteraceae</taxon>
        <taxon>Silvimonas</taxon>
    </lineage>
</organism>
<feature type="transmembrane region" description="Helical" evidence="6">
    <location>
        <begin position="84"/>
        <end position="109"/>
    </location>
</feature>
<keyword evidence="2" id="KW-1003">Cell membrane</keyword>
<dbReference type="InterPro" id="IPR005538">
    <property type="entry name" value="LrgA/CidA"/>
</dbReference>
<evidence type="ECO:0000256" key="1">
    <source>
        <dbReference type="ARBA" id="ARBA00004651"/>
    </source>
</evidence>
<dbReference type="EMBL" id="JACHHN010000013">
    <property type="protein sequence ID" value="MBB5193703.1"/>
    <property type="molecule type" value="Genomic_DNA"/>
</dbReference>
<keyword evidence="5 6" id="KW-0472">Membrane</keyword>
<feature type="transmembrane region" description="Helical" evidence="6">
    <location>
        <begin position="57"/>
        <end position="78"/>
    </location>
</feature>
<evidence type="ECO:0000256" key="4">
    <source>
        <dbReference type="ARBA" id="ARBA00022989"/>
    </source>
</evidence>
<dbReference type="RefSeq" id="WP_184103662.1">
    <property type="nucleotide sequence ID" value="NZ_JACHHN010000013.1"/>
</dbReference>
<dbReference type="AlphaFoldDB" id="A0A840RNF7"/>
<evidence type="ECO:0000256" key="2">
    <source>
        <dbReference type="ARBA" id="ARBA00022475"/>
    </source>
</evidence>
<accession>A0A840RNF7</accession>
<dbReference type="PANTHER" id="PTHR33931">
    <property type="entry name" value="HOLIN-LIKE PROTEIN CIDA-RELATED"/>
    <property type="match status" value="1"/>
</dbReference>
<dbReference type="GO" id="GO:0005886">
    <property type="term" value="C:plasma membrane"/>
    <property type="evidence" value="ECO:0007669"/>
    <property type="project" value="UniProtKB-SubCell"/>
</dbReference>
<protein>
    <submittedName>
        <fullName evidence="7">Holin-like protein</fullName>
    </submittedName>
</protein>
<keyword evidence="4 6" id="KW-1133">Transmembrane helix</keyword>